<dbReference type="InterPro" id="IPR051876">
    <property type="entry name" value="ODA-DC/CCD"/>
</dbReference>
<gene>
    <name evidence="5" type="ORF">scyTo_0007582</name>
</gene>
<feature type="domain" description="ODAD1 central coiled coil region" evidence="4">
    <location>
        <begin position="224"/>
        <end position="368"/>
    </location>
</feature>
<accession>A0A401NV72</accession>
<dbReference type="PANTHER" id="PTHR21694:SF35">
    <property type="entry name" value="OUTER DYNEIN ARM-DOCKING COMPLEX SUBUNIT 1"/>
    <property type="match status" value="1"/>
</dbReference>
<organism evidence="5 6">
    <name type="scientific">Scyliorhinus torazame</name>
    <name type="common">Cloudy catshark</name>
    <name type="synonym">Catulus torazame</name>
    <dbReference type="NCBI Taxonomy" id="75743"/>
    <lineage>
        <taxon>Eukaryota</taxon>
        <taxon>Metazoa</taxon>
        <taxon>Chordata</taxon>
        <taxon>Craniata</taxon>
        <taxon>Vertebrata</taxon>
        <taxon>Chondrichthyes</taxon>
        <taxon>Elasmobranchii</taxon>
        <taxon>Galeomorphii</taxon>
        <taxon>Galeoidea</taxon>
        <taxon>Carcharhiniformes</taxon>
        <taxon>Scyliorhinidae</taxon>
        <taxon>Scyliorhinus</taxon>
    </lineage>
</organism>
<protein>
    <recommendedName>
        <fullName evidence="4">ODAD1 central coiled coil region domain-containing protein</fullName>
    </recommendedName>
</protein>
<feature type="compositionally biased region" description="Acidic residues" evidence="3">
    <location>
        <begin position="439"/>
        <end position="452"/>
    </location>
</feature>
<dbReference type="Proteomes" id="UP000288216">
    <property type="component" value="Unassembled WGS sequence"/>
</dbReference>
<evidence type="ECO:0000259" key="4">
    <source>
        <dbReference type="Pfam" id="PF21773"/>
    </source>
</evidence>
<dbReference type="AlphaFoldDB" id="A0A401NV72"/>
<dbReference type="GO" id="GO:0005930">
    <property type="term" value="C:axoneme"/>
    <property type="evidence" value="ECO:0007669"/>
    <property type="project" value="TreeGrafter"/>
</dbReference>
<dbReference type="EMBL" id="BFAA01002780">
    <property type="protein sequence ID" value="GCB64742.1"/>
    <property type="molecule type" value="Genomic_DNA"/>
</dbReference>
<dbReference type="OrthoDB" id="6766775at2759"/>
<name>A0A401NV72_SCYTO</name>
<evidence type="ECO:0000313" key="5">
    <source>
        <dbReference type="EMBL" id="GCB64742.1"/>
    </source>
</evidence>
<dbReference type="GO" id="GO:0003341">
    <property type="term" value="P:cilium movement"/>
    <property type="evidence" value="ECO:0007669"/>
    <property type="project" value="TreeGrafter"/>
</dbReference>
<keyword evidence="6" id="KW-1185">Reference proteome</keyword>
<evidence type="ECO:0000256" key="3">
    <source>
        <dbReference type="SAM" id="MobiDB-lite"/>
    </source>
</evidence>
<keyword evidence="1 2" id="KW-0175">Coiled coil</keyword>
<feature type="coiled-coil region" evidence="2">
    <location>
        <begin position="274"/>
        <end position="354"/>
    </location>
</feature>
<evidence type="ECO:0000313" key="6">
    <source>
        <dbReference type="Proteomes" id="UP000288216"/>
    </source>
</evidence>
<dbReference type="STRING" id="75743.A0A401NV72"/>
<feature type="region of interest" description="Disordered" evidence="3">
    <location>
        <begin position="424"/>
        <end position="460"/>
    </location>
</feature>
<dbReference type="InterPro" id="IPR049258">
    <property type="entry name" value="ODAD1_CC"/>
</dbReference>
<dbReference type="OMA" id="NQYRIMK"/>
<sequence>MPRGSASSNRSNGSDGDMETLAETELAKLQHQFRIMAGDRQAYTLESQQLLRKQEAEIETLEKDRGELMLNLQLLDSKHNQQQDQENMESVQNMLSYQEQLEEQIAREKQMIMDLEQEIKTLEQKIFEQKKGLSKGVNVQEMNEQVVKNVGVMEDRLDRSLRKFNTHLTRNGALREQIDTLRVERTRFQQLQRKLGKELLEIRKEIGFVIDTSTAAYEARDSARKKKDAKEETVEMYEAAFQQIRALTGEDNLNVLVEKFIEVEDRNFALFNYINEQNSEIERLQEEIANIQAQMEAFKSQEMHREQEHKAVLSRIETQQEEASKQAMEYDNRIKGVKKILDQLKTKIESLFNKMNCNRSILDEMLGSSSGIRDNNAMQYLGLIEQRTNELLSIQSYLASKDYDRPYDPREAAILLMGQNLKNPTQPIYIEPPTTGNDNDSDVESPATDEEERPLTQNELRQRILKGVMKKEAKALKKSIHYDRSQQKP</sequence>
<comment type="caution">
    <text evidence="5">The sequence shown here is derived from an EMBL/GenBank/DDBJ whole genome shotgun (WGS) entry which is preliminary data.</text>
</comment>
<feature type="coiled-coil region" evidence="2">
    <location>
        <begin position="44"/>
        <end position="132"/>
    </location>
</feature>
<dbReference type="PANTHER" id="PTHR21694">
    <property type="entry name" value="COILED-COIL DOMAIN-CONTAINING PROTEIN 63"/>
    <property type="match status" value="1"/>
</dbReference>
<reference evidence="5 6" key="1">
    <citation type="journal article" date="2018" name="Nat. Ecol. Evol.">
        <title>Shark genomes provide insights into elasmobranch evolution and the origin of vertebrates.</title>
        <authorList>
            <person name="Hara Y"/>
            <person name="Yamaguchi K"/>
            <person name="Onimaru K"/>
            <person name="Kadota M"/>
            <person name="Koyanagi M"/>
            <person name="Keeley SD"/>
            <person name="Tatsumi K"/>
            <person name="Tanaka K"/>
            <person name="Motone F"/>
            <person name="Kageyama Y"/>
            <person name="Nozu R"/>
            <person name="Adachi N"/>
            <person name="Nishimura O"/>
            <person name="Nakagawa R"/>
            <person name="Tanegashima C"/>
            <person name="Kiyatake I"/>
            <person name="Matsumoto R"/>
            <person name="Murakumo K"/>
            <person name="Nishida K"/>
            <person name="Terakita A"/>
            <person name="Kuratani S"/>
            <person name="Sato K"/>
            <person name="Hyodo S Kuraku.S."/>
        </authorList>
    </citation>
    <scope>NUCLEOTIDE SEQUENCE [LARGE SCALE GENOMIC DNA]</scope>
</reference>
<evidence type="ECO:0000256" key="2">
    <source>
        <dbReference type="SAM" id="Coils"/>
    </source>
</evidence>
<proteinExistence type="predicted"/>
<dbReference type="Pfam" id="PF21773">
    <property type="entry name" value="ODAD1_CC"/>
    <property type="match status" value="1"/>
</dbReference>
<dbReference type="GO" id="GO:0036158">
    <property type="term" value="P:outer dynein arm assembly"/>
    <property type="evidence" value="ECO:0007669"/>
    <property type="project" value="TreeGrafter"/>
</dbReference>
<evidence type="ECO:0000256" key="1">
    <source>
        <dbReference type="ARBA" id="ARBA00023054"/>
    </source>
</evidence>